<dbReference type="EMBL" id="CP038033">
    <property type="protein sequence ID" value="QBQ53852.1"/>
    <property type="molecule type" value="Genomic_DNA"/>
</dbReference>
<accession>A0A4P7BZA6</accession>
<feature type="chain" id="PRO_5020290100" evidence="1">
    <location>
        <begin position="20"/>
        <end position="287"/>
    </location>
</feature>
<keyword evidence="1" id="KW-0732">Signal</keyword>
<evidence type="ECO:0000313" key="2">
    <source>
        <dbReference type="EMBL" id="QBQ53852.1"/>
    </source>
</evidence>
<keyword evidence="3" id="KW-1185">Reference proteome</keyword>
<organism evidence="2 3">
    <name type="scientific">Nitrosococcus wardiae</name>
    <dbReference type="NCBI Taxonomy" id="1814290"/>
    <lineage>
        <taxon>Bacteria</taxon>
        <taxon>Pseudomonadati</taxon>
        <taxon>Pseudomonadota</taxon>
        <taxon>Gammaproteobacteria</taxon>
        <taxon>Chromatiales</taxon>
        <taxon>Chromatiaceae</taxon>
        <taxon>Nitrosococcus</taxon>
    </lineage>
</organism>
<gene>
    <name evidence="2" type="ORF">E3U44_04490</name>
</gene>
<dbReference type="OrthoDB" id="5749027at2"/>
<dbReference type="Proteomes" id="UP000294325">
    <property type="component" value="Chromosome"/>
</dbReference>
<evidence type="ECO:0000256" key="1">
    <source>
        <dbReference type="SAM" id="SignalP"/>
    </source>
</evidence>
<feature type="signal peptide" evidence="1">
    <location>
        <begin position="1"/>
        <end position="19"/>
    </location>
</feature>
<dbReference type="KEGG" id="nwr:E3U44_04490"/>
<name>A0A4P7BZA6_9GAMM</name>
<reference evidence="2 3" key="1">
    <citation type="submission" date="2019-03" db="EMBL/GenBank/DDBJ databases">
        <title>The genome sequence of Nitrosococcus wardiae strain D1FHST reveals the archetypal metabolic capacity of ammonia-oxidizing Gammaproteobacteria.</title>
        <authorList>
            <person name="Wang L."/>
            <person name="Lim C.K."/>
            <person name="Hanson T.E."/>
            <person name="Dang H."/>
            <person name="Klotz M.G."/>
        </authorList>
    </citation>
    <scope>NUCLEOTIDE SEQUENCE [LARGE SCALE GENOMIC DNA]</scope>
    <source>
        <strain evidence="2 3">D1FHS</strain>
    </source>
</reference>
<proteinExistence type="predicted"/>
<protein>
    <submittedName>
        <fullName evidence="2">Uncharacterized protein</fullName>
    </submittedName>
</protein>
<sequence length="287" mass="31217">MRTTIIALALTLLAHAVNAATPENGWWWNPQEPGSGYNIEIQEGMVFIATSVYDDEGHPVWYSGSGQMDPNERVTMRLLRSEGGPCLGCSYISPQSFDSGHSLVITFNSETTATVSLDGDRSTIERFNFALGSGVNRLLGVWTIVFQVTTDRLGHSDAVTYYQINDGMAIGFRSTGVDRVNVARPIGEGDYLSLMDLAGGDHMAMLFWFEGLNRIAGVSAIVDSDATTKEILNELKSGLPVVGFRYSSLAALENLAQGKQASRAEQADVLSAMHKVQDLIAQMEAER</sequence>
<dbReference type="RefSeq" id="WP_134356861.1">
    <property type="nucleotide sequence ID" value="NZ_CP038033.1"/>
</dbReference>
<dbReference type="AlphaFoldDB" id="A0A4P7BZA6"/>
<evidence type="ECO:0000313" key="3">
    <source>
        <dbReference type="Proteomes" id="UP000294325"/>
    </source>
</evidence>